<evidence type="ECO:0000256" key="1">
    <source>
        <dbReference type="ARBA" id="ARBA00004370"/>
    </source>
</evidence>
<evidence type="ECO:0000313" key="7">
    <source>
        <dbReference type="EMBL" id="KAG9251800.1"/>
    </source>
</evidence>
<keyword evidence="2 5" id="KW-0812">Transmembrane</keyword>
<evidence type="ECO:0000256" key="4">
    <source>
        <dbReference type="ARBA" id="ARBA00023136"/>
    </source>
</evidence>
<evidence type="ECO:0000259" key="6">
    <source>
        <dbReference type="Pfam" id="PF04116"/>
    </source>
</evidence>
<dbReference type="GO" id="GO:0008610">
    <property type="term" value="P:lipid biosynthetic process"/>
    <property type="evidence" value="ECO:0007669"/>
    <property type="project" value="InterPro"/>
</dbReference>
<organism evidence="7 8">
    <name type="scientific">Emericellopsis atlantica</name>
    <dbReference type="NCBI Taxonomy" id="2614577"/>
    <lineage>
        <taxon>Eukaryota</taxon>
        <taxon>Fungi</taxon>
        <taxon>Dikarya</taxon>
        <taxon>Ascomycota</taxon>
        <taxon>Pezizomycotina</taxon>
        <taxon>Sordariomycetes</taxon>
        <taxon>Hypocreomycetidae</taxon>
        <taxon>Hypocreales</taxon>
        <taxon>Bionectriaceae</taxon>
        <taxon>Emericellopsis</taxon>
    </lineage>
</organism>
<protein>
    <submittedName>
        <fullName evidence="7">C-5 sterol desaturase</fullName>
    </submittedName>
</protein>
<dbReference type="RefSeq" id="XP_046115724.1">
    <property type="nucleotide sequence ID" value="XM_046258639.1"/>
</dbReference>
<dbReference type="PANTHER" id="PTHR11863">
    <property type="entry name" value="STEROL DESATURASE"/>
    <property type="match status" value="1"/>
</dbReference>
<keyword evidence="3 5" id="KW-1133">Transmembrane helix</keyword>
<comment type="caution">
    <text evidence="7">The sequence shown here is derived from an EMBL/GenBank/DDBJ whole genome shotgun (WGS) entry which is preliminary data.</text>
</comment>
<evidence type="ECO:0000256" key="3">
    <source>
        <dbReference type="ARBA" id="ARBA00022989"/>
    </source>
</evidence>
<dbReference type="OrthoDB" id="6354873at2759"/>
<dbReference type="GO" id="GO:0016491">
    <property type="term" value="F:oxidoreductase activity"/>
    <property type="evidence" value="ECO:0007669"/>
    <property type="project" value="InterPro"/>
</dbReference>
<feature type="domain" description="Fatty acid hydroxylase" evidence="6">
    <location>
        <begin position="168"/>
        <end position="293"/>
    </location>
</feature>
<gene>
    <name evidence="7" type="ORF">F5Z01DRAFT_267044</name>
</gene>
<feature type="transmembrane region" description="Helical" evidence="5">
    <location>
        <begin position="125"/>
        <end position="144"/>
    </location>
</feature>
<feature type="transmembrane region" description="Helical" evidence="5">
    <location>
        <begin position="77"/>
        <end position="104"/>
    </location>
</feature>
<proteinExistence type="predicted"/>
<dbReference type="AlphaFoldDB" id="A0A9P7ZGX0"/>
<evidence type="ECO:0000313" key="8">
    <source>
        <dbReference type="Proteomes" id="UP000887229"/>
    </source>
</evidence>
<dbReference type="InterPro" id="IPR006694">
    <property type="entry name" value="Fatty_acid_hydroxylase"/>
</dbReference>
<comment type="subcellular location">
    <subcellularLocation>
        <location evidence="1">Membrane</location>
    </subcellularLocation>
</comment>
<dbReference type="Proteomes" id="UP000887229">
    <property type="component" value="Unassembled WGS sequence"/>
</dbReference>
<keyword evidence="4 5" id="KW-0472">Membrane</keyword>
<dbReference type="Pfam" id="PF04116">
    <property type="entry name" value="FA_hydroxylase"/>
    <property type="match status" value="1"/>
</dbReference>
<reference evidence="7" key="1">
    <citation type="journal article" date="2021" name="IMA Fungus">
        <title>Genomic characterization of three marine fungi, including Emericellopsis atlantica sp. nov. with signatures of a generalist lifestyle and marine biomass degradation.</title>
        <authorList>
            <person name="Hagestad O.C."/>
            <person name="Hou L."/>
            <person name="Andersen J.H."/>
            <person name="Hansen E.H."/>
            <person name="Altermark B."/>
            <person name="Li C."/>
            <person name="Kuhnert E."/>
            <person name="Cox R.J."/>
            <person name="Crous P.W."/>
            <person name="Spatafora J.W."/>
            <person name="Lail K."/>
            <person name="Amirebrahimi M."/>
            <person name="Lipzen A."/>
            <person name="Pangilinan J."/>
            <person name="Andreopoulos W."/>
            <person name="Hayes R.D."/>
            <person name="Ng V."/>
            <person name="Grigoriev I.V."/>
            <person name="Jackson S.A."/>
            <person name="Sutton T.D.S."/>
            <person name="Dobson A.D.W."/>
            <person name="Rama T."/>
        </authorList>
    </citation>
    <scope>NUCLEOTIDE SEQUENCE</scope>
    <source>
        <strain evidence="7">TS7</strain>
    </source>
</reference>
<dbReference type="InterPro" id="IPR050307">
    <property type="entry name" value="Sterol_Desaturase_Related"/>
</dbReference>
<feature type="transmembrane region" description="Helical" evidence="5">
    <location>
        <begin position="236"/>
        <end position="253"/>
    </location>
</feature>
<dbReference type="GO" id="GO:0016020">
    <property type="term" value="C:membrane"/>
    <property type="evidence" value="ECO:0007669"/>
    <property type="project" value="UniProtKB-SubCell"/>
</dbReference>
<evidence type="ECO:0000256" key="5">
    <source>
        <dbReference type="SAM" id="Phobius"/>
    </source>
</evidence>
<dbReference type="GeneID" id="70289542"/>
<evidence type="ECO:0000256" key="2">
    <source>
        <dbReference type="ARBA" id="ARBA00022692"/>
    </source>
</evidence>
<name>A0A9P7ZGX0_9HYPO</name>
<feature type="transmembrane region" description="Helical" evidence="5">
    <location>
        <begin position="164"/>
        <end position="182"/>
    </location>
</feature>
<dbReference type="GO" id="GO:0005506">
    <property type="term" value="F:iron ion binding"/>
    <property type="evidence" value="ECO:0007669"/>
    <property type="project" value="InterPro"/>
</dbReference>
<keyword evidence="8" id="KW-1185">Reference proteome</keyword>
<dbReference type="EMBL" id="MU251266">
    <property type="protein sequence ID" value="KAG9251800.1"/>
    <property type="molecule type" value="Genomic_DNA"/>
</dbReference>
<accession>A0A9P7ZGX0</accession>
<sequence>MDIVLEVVDHYVADRIYAWALPIQQLPFDAYSNYGNGTIQRTSNWEYRPSTHLFHLEPAAQAYESVWSRDNVWRQMFTLFFLGWVFAMVNYFFFATLSYVFVFDKATFKHPKYLKNQIRQEIKKALIAMPGISVPTCMVFLLEVRGYTRLYGHTAEGPGAWYDYAQIFFFILFTDALIYWIHRGLHHPRIYKWLHKAHHRWIMPTPYASYAFHPLDGFAQSAPYHLFPMLFPMHKFVFITAFMFVNLWTIMIHDGEYITDNPVINGSACHSAHHLYFNYNYGQFLTVWDRLGGSYRKPDAEWFDKQTKMSEKTWQSGVKEMERLQKVVEGDDSREYSTAEKKLQ</sequence>